<keyword evidence="2" id="KW-0732">Signal</keyword>
<sequence length="138" mass="13394">MLKKAVAAAAVAVSVVGVSAAAAPQALATGNDHGTTSASGNGAQEAFGNSVTKGKMSPQATLVQGSLNKLCVGLPAKANAQGILGLIAAVGVAQDIPVLSAPQNQQCAENSTQAKGDEPASHILDDIAVLAANGVANQ</sequence>
<dbReference type="NCBIfam" id="NF041022">
    <property type="entry name" value="rodlin_AB"/>
    <property type="match status" value="1"/>
</dbReference>
<gene>
    <name evidence="3" type="ORF">ABT211_25690</name>
</gene>
<name>A0ABV1TLR7_9ACTN</name>
<accession>A0ABV1TLR7</accession>
<dbReference type="RefSeq" id="WP_351959089.1">
    <property type="nucleotide sequence ID" value="NZ_JBEOZM010000012.1"/>
</dbReference>
<dbReference type="Pfam" id="PF25848">
    <property type="entry name" value="Rodlin"/>
    <property type="match status" value="1"/>
</dbReference>
<protein>
    <submittedName>
        <fullName evidence="3">Rodlin</fullName>
    </submittedName>
</protein>
<reference evidence="3 4" key="1">
    <citation type="submission" date="2024-06" db="EMBL/GenBank/DDBJ databases">
        <title>The Natural Products Discovery Center: Release of the First 8490 Sequenced Strains for Exploring Actinobacteria Biosynthetic Diversity.</title>
        <authorList>
            <person name="Kalkreuter E."/>
            <person name="Kautsar S.A."/>
            <person name="Yang D."/>
            <person name="Bader C.D."/>
            <person name="Teijaro C.N."/>
            <person name="Fluegel L."/>
            <person name="Davis C.M."/>
            <person name="Simpson J.R."/>
            <person name="Lauterbach L."/>
            <person name="Steele A.D."/>
            <person name="Gui C."/>
            <person name="Meng S."/>
            <person name="Li G."/>
            <person name="Viehrig K."/>
            <person name="Ye F."/>
            <person name="Su P."/>
            <person name="Kiefer A.F."/>
            <person name="Nichols A."/>
            <person name="Cepeda A.J."/>
            <person name="Yan W."/>
            <person name="Fan B."/>
            <person name="Jiang Y."/>
            <person name="Adhikari A."/>
            <person name="Zheng C.-J."/>
            <person name="Schuster L."/>
            <person name="Cowan T.M."/>
            <person name="Smanski M.J."/>
            <person name="Chevrette M.G."/>
            <person name="De Carvalho L.P.S."/>
            <person name="Shen B."/>
        </authorList>
    </citation>
    <scope>NUCLEOTIDE SEQUENCE [LARGE SCALE GENOMIC DNA]</scope>
    <source>
        <strain evidence="3 4">NPDC001694</strain>
    </source>
</reference>
<evidence type="ECO:0000313" key="3">
    <source>
        <dbReference type="EMBL" id="MER6270659.1"/>
    </source>
</evidence>
<feature type="chain" id="PRO_5046474914" evidence="2">
    <location>
        <begin position="29"/>
        <end position="138"/>
    </location>
</feature>
<feature type="compositionally biased region" description="Polar residues" evidence="1">
    <location>
        <begin position="32"/>
        <end position="52"/>
    </location>
</feature>
<keyword evidence="4" id="KW-1185">Reference proteome</keyword>
<feature type="region of interest" description="Disordered" evidence="1">
    <location>
        <begin position="30"/>
        <end position="52"/>
    </location>
</feature>
<organism evidence="3 4">
    <name type="scientific">Streptomyces sp. 900105755</name>
    <dbReference type="NCBI Taxonomy" id="3154389"/>
    <lineage>
        <taxon>Bacteria</taxon>
        <taxon>Bacillati</taxon>
        <taxon>Actinomycetota</taxon>
        <taxon>Actinomycetes</taxon>
        <taxon>Kitasatosporales</taxon>
        <taxon>Streptomycetaceae</taxon>
        <taxon>Streptomyces</taxon>
    </lineage>
</organism>
<comment type="caution">
    <text evidence="3">The sequence shown here is derived from an EMBL/GenBank/DDBJ whole genome shotgun (WGS) entry which is preliminary data.</text>
</comment>
<evidence type="ECO:0000256" key="1">
    <source>
        <dbReference type="SAM" id="MobiDB-lite"/>
    </source>
</evidence>
<dbReference type="Proteomes" id="UP001490365">
    <property type="component" value="Unassembled WGS sequence"/>
</dbReference>
<dbReference type="InterPro" id="IPR047736">
    <property type="entry name" value="RdlA/B-like"/>
</dbReference>
<evidence type="ECO:0000256" key="2">
    <source>
        <dbReference type="SAM" id="SignalP"/>
    </source>
</evidence>
<proteinExistence type="predicted"/>
<feature type="signal peptide" evidence="2">
    <location>
        <begin position="1"/>
        <end position="28"/>
    </location>
</feature>
<evidence type="ECO:0000313" key="4">
    <source>
        <dbReference type="Proteomes" id="UP001490365"/>
    </source>
</evidence>
<dbReference type="EMBL" id="JBEOZM010000012">
    <property type="protein sequence ID" value="MER6270659.1"/>
    <property type="molecule type" value="Genomic_DNA"/>
</dbReference>